<evidence type="ECO:0000256" key="1">
    <source>
        <dbReference type="SAM" id="SignalP"/>
    </source>
</evidence>
<dbReference type="AlphaFoldDB" id="A0A1H4MFD9"/>
<gene>
    <name evidence="2" type="ORF">SAMN05443244_1909</name>
</gene>
<dbReference type="RefSeq" id="WP_074653603.1">
    <property type="nucleotide sequence ID" value="NZ_FNSD01000001.1"/>
</dbReference>
<dbReference type="EMBL" id="FNSD01000001">
    <property type="protein sequence ID" value="SEB81424.1"/>
    <property type="molecule type" value="Genomic_DNA"/>
</dbReference>
<evidence type="ECO:0000313" key="2">
    <source>
        <dbReference type="EMBL" id="SEB81424.1"/>
    </source>
</evidence>
<keyword evidence="1" id="KW-0732">Signal</keyword>
<name>A0A1H4MFD9_9BACT</name>
<dbReference type="Proteomes" id="UP000182409">
    <property type="component" value="Unassembled WGS sequence"/>
</dbReference>
<feature type="chain" id="PRO_5010367583" evidence="1">
    <location>
        <begin position="19"/>
        <end position="329"/>
    </location>
</feature>
<organism evidence="2 3">
    <name type="scientific">Terriglobus roseus</name>
    <dbReference type="NCBI Taxonomy" id="392734"/>
    <lineage>
        <taxon>Bacteria</taxon>
        <taxon>Pseudomonadati</taxon>
        <taxon>Acidobacteriota</taxon>
        <taxon>Terriglobia</taxon>
        <taxon>Terriglobales</taxon>
        <taxon>Acidobacteriaceae</taxon>
        <taxon>Terriglobus</taxon>
    </lineage>
</organism>
<sequence length="329" mass="34960">MHLLLLLFLVATTSFAQAPDSDRDGLSDALENALLQQYAPRLEISSDDCSVRPASFTPGIAVPTALADDGTLYGQAMQRHVAAGAPREIELHYYHLWRRDCGRMGHPLDAEHVATLLRLNDPAKPTEPDSWHAAYWYAAAHEDTVCDASHLTRASTIGAETRGARVWVSTGKHGSFLTEKMCTHGCGGDRCERTVELKSPPVVNLGELHVPMNGAVWSTSPNWPGPLSDKMLRSDFLPERTARVDSLRKTDVAWANPAKRPAQAAILGGNSAIDGAVVGGDSTGKAISVAGDQTGDALGTAAHKTGHALGKSWHAVRKALGGGEAAAAK</sequence>
<accession>A0A1H4MFD9</accession>
<evidence type="ECO:0000313" key="3">
    <source>
        <dbReference type="Proteomes" id="UP000182409"/>
    </source>
</evidence>
<reference evidence="2 3" key="1">
    <citation type="submission" date="2016-10" db="EMBL/GenBank/DDBJ databases">
        <authorList>
            <person name="de Groot N.N."/>
        </authorList>
    </citation>
    <scope>NUCLEOTIDE SEQUENCE [LARGE SCALE GENOMIC DNA]</scope>
    <source>
        <strain evidence="2 3">AB35.6</strain>
    </source>
</reference>
<protein>
    <submittedName>
        <fullName evidence="2">Uncharacterized protein</fullName>
    </submittedName>
</protein>
<proteinExistence type="predicted"/>
<feature type="signal peptide" evidence="1">
    <location>
        <begin position="1"/>
        <end position="18"/>
    </location>
</feature>